<name>A0A5J4L2B4_9ZZZZ</name>
<reference evidence="2" key="1">
    <citation type="submission" date="2019-10" db="EMBL/GenBank/DDBJ databases">
        <title>Metagenomic sequencing of thiosulfate-disproportionating enrichment culture.</title>
        <authorList>
            <person name="Umezawa K."/>
            <person name="Kojima H."/>
            <person name="Fukui M."/>
        </authorList>
    </citation>
    <scope>NUCLEOTIDE SEQUENCE</scope>
    <source>
        <strain evidence="2">45J</strain>
    </source>
</reference>
<comment type="caution">
    <text evidence="2">The sequence shown here is derived from an EMBL/GenBank/DDBJ whole genome shotgun (WGS) entry which is preliminary data.</text>
</comment>
<dbReference type="Gene3D" id="2.60.40.10">
    <property type="entry name" value="Immunoglobulins"/>
    <property type="match status" value="3"/>
</dbReference>
<dbReference type="PROSITE" id="PS51257">
    <property type="entry name" value="PROKAR_LIPOPROTEIN"/>
    <property type="match status" value="1"/>
</dbReference>
<gene>
    <name evidence="2" type="ORF">A45J_0701</name>
</gene>
<accession>A0A5J4L2B4</accession>
<dbReference type="InterPro" id="IPR003961">
    <property type="entry name" value="FN3_dom"/>
</dbReference>
<dbReference type="InterPro" id="IPR036116">
    <property type="entry name" value="FN3_sf"/>
</dbReference>
<protein>
    <recommendedName>
        <fullName evidence="1">Fibronectin type-III domain-containing protein</fullName>
    </recommendedName>
</protein>
<dbReference type="AlphaFoldDB" id="A0A5J4L2B4"/>
<dbReference type="EMBL" id="BLAB01000001">
    <property type="protein sequence ID" value="GER92970.1"/>
    <property type="molecule type" value="Genomic_DNA"/>
</dbReference>
<evidence type="ECO:0000259" key="1">
    <source>
        <dbReference type="PROSITE" id="PS50853"/>
    </source>
</evidence>
<sequence>MKFRYRFSFALLLICIALSIISCGRKGDPTLRTFEKPMPVKEIKVTHRENELIISWSYPSAEREKIRGFYIEKAEIKGQESGVGMPDFKNIMFLRSDASQFIDKDFKIGQSYLYKIRVYSLRDIISDESPVIKVNPRHLPEPPARLSYKVSNDSLEIIWQNAEKNEGQRVIRYNIYRSTEKGKYPTSPLNSSPLREPFFRDVVEKARPVYYTIRALLDTELRDEGYPSEEIEVNPKTFIPSQPHNLKYVPSEKKVYLMWDENPEIWVRGYRIYRKKETEVVFSLIGESTLPAFTDNEPLSSKRAYFISAVGPGKESIPSEIVEVYPLSER</sequence>
<dbReference type="InterPro" id="IPR013783">
    <property type="entry name" value="Ig-like_fold"/>
</dbReference>
<dbReference type="PROSITE" id="PS50853">
    <property type="entry name" value="FN3"/>
    <property type="match status" value="1"/>
</dbReference>
<evidence type="ECO:0000313" key="2">
    <source>
        <dbReference type="EMBL" id="GER92970.1"/>
    </source>
</evidence>
<organism evidence="2">
    <name type="scientific">hot springs metagenome</name>
    <dbReference type="NCBI Taxonomy" id="433727"/>
    <lineage>
        <taxon>unclassified sequences</taxon>
        <taxon>metagenomes</taxon>
        <taxon>ecological metagenomes</taxon>
    </lineage>
</organism>
<proteinExistence type="predicted"/>
<feature type="domain" description="Fibronectin type-III" evidence="1">
    <location>
        <begin position="36"/>
        <end position="142"/>
    </location>
</feature>
<dbReference type="SUPFAM" id="SSF49265">
    <property type="entry name" value="Fibronectin type III"/>
    <property type="match status" value="2"/>
</dbReference>